<keyword evidence="1" id="KW-0433">Leucine-rich repeat</keyword>
<keyword evidence="4" id="KW-0472">Membrane</keyword>
<evidence type="ECO:0000313" key="6">
    <source>
        <dbReference type="RefSeq" id="XP_028038554.1"/>
    </source>
</evidence>
<dbReference type="PANTHER" id="PTHR24369">
    <property type="entry name" value="ANTIGEN BSP, PUTATIVE-RELATED"/>
    <property type="match status" value="1"/>
</dbReference>
<keyword evidence="3" id="KW-0677">Repeat</keyword>
<name>A0A6J2KE73_BOMMA</name>
<dbReference type="Gene3D" id="3.80.10.10">
    <property type="entry name" value="Ribonuclease Inhibitor"/>
    <property type="match status" value="1"/>
</dbReference>
<dbReference type="KEGG" id="bman:114249253"/>
<dbReference type="GO" id="GO:0005886">
    <property type="term" value="C:plasma membrane"/>
    <property type="evidence" value="ECO:0007669"/>
    <property type="project" value="TreeGrafter"/>
</dbReference>
<sequence>MGSMQLARPKFASKTRTLSAVTRNTSCSRGWLRVVMQTIFAVITVTSFILIVLMAIHNSSLFPVGRPAINSRCQIQNCRVVCRDVTYLVDYGDLIVSAVAEAETRCSRIILVIKNFIFRNATMPENWLSNIRSNIQEIAIIRGNLMRIPADAFRSHFARNISTIILQSITLRAWEDGSLVGLANLDKLYIRDCNIIDIQPRVLSDVAHSLQTLTITQSGFWHPNTITGKENLPKLGIVDFSFNHFKDVLNSNSFIGLGNCRVLYLNYCKITSIGPNTFDRLLSIEYIYLNNNYLVTLPTQLFDSILQVRPNMRVNLQNNHWYCSCTNKDLMSLTRSDVLTGDPICDHPYEIRGVTFSEFYESCPGLEEVRSYDMTYSNSSVVHYTVAYNNVLGSDFVNVGKLNYLSAKWSTVGIHFELHLIKGNESLILVKMGKLALALLSRH</sequence>
<dbReference type="SMART" id="SM00369">
    <property type="entry name" value="LRR_TYP"/>
    <property type="match status" value="4"/>
</dbReference>
<dbReference type="InterPro" id="IPR050541">
    <property type="entry name" value="LRR_TM_domain-containing"/>
</dbReference>
<dbReference type="InterPro" id="IPR003591">
    <property type="entry name" value="Leu-rich_rpt_typical-subtyp"/>
</dbReference>
<dbReference type="Proteomes" id="UP000504629">
    <property type="component" value="Unplaced"/>
</dbReference>
<evidence type="ECO:0000313" key="5">
    <source>
        <dbReference type="Proteomes" id="UP000504629"/>
    </source>
</evidence>
<protein>
    <submittedName>
        <fullName evidence="6">Leucine-rich repeat transmembrane protein FLRT3-like</fullName>
    </submittedName>
</protein>
<dbReference type="GeneID" id="114249253"/>
<evidence type="ECO:0000256" key="4">
    <source>
        <dbReference type="SAM" id="Phobius"/>
    </source>
</evidence>
<keyword evidence="2" id="KW-0732">Signal</keyword>
<dbReference type="SUPFAM" id="SSF52058">
    <property type="entry name" value="L domain-like"/>
    <property type="match status" value="1"/>
</dbReference>
<keyword evidence="5" id="KW-1185">Reference proteome</keyword>
<keyword evidence="4" id="KW-1133">Transmembrane helix</keyword>
<dbReference type="Pfam" id="PF13855">
    <property type="entry name" value="LRR_8"/>
    <property type="match status" value="1"/>
</dbReference>
<organism evidence="5 6">
    <name type="scientific">Bombyx mandarina</name>
    <name type="common">Wild silk moth</name>
    <name type="synonym">Wild silkworm</name>
    <dbReference type="NCBI Taxonomy" id="7092"/>
    <lineage>
        <taxon>Eukaryota</taxon>
        <taxon>Metazoa</taxon>
        <taxon>Ecdysozoa</taxon>
        <taxon>Arthropoda</taxon>
        <taxon>Hexapoda</taxon>
        <taxon>Insecta</taxon>
        <taxon>Pterygota</taxon>
        <taxon>Neoptera</taxon>
        <taxon>Endopterygota</taxon>
        <taxon>Lepidoptera</taxon>
        <taxon>Glossata</taxon>
        <taxon>Ditrysia</taxon>
        <taxon>Bombycoidea</taxon>
        <taxon>Bombycidae</taxon>
        <taxon>Bombycinae</taxon>
        <taxon>Bombyx</taxon>
    </lineage>
</organism>
<dbReference type="AlphaFoldDB" id="A0A6J2KE73"/>
<keyword evidence="4" id="KW-0812">Transmembrane</keyword>
<dbReference type="RefSeq" id="XP_028038554.1">
    <property type="nucleotide sequence ID" value="XM_028182753.1"/>
</dbReference>
<evidence type="ECO:0000256" key="3">
    <source>
        <dbReference type="ARBA" id="ARBA00022737"/>
    </source>
</evidence>
<dbReference type="InterPro" id="IPR032675">
    <property type="entry name" value="LRR_dom_sf"/>
</dbReference>
<dbReference type="PANTHER" id="PTHR24369:SF210">
    <property type="entry name" value="CHAOPTIN-RELATED"/>
    <property type="match status" value="1"/>
</dbReference>
<feature type="transmembrane region" description="Helical" evidence="4">
    <location>
        <begin position="34"/>
        <end position="56"/>
    </location>
</feature>
<gene>
    <name evidence="6" type="primary">LOC114249253</name>
</gene>
<dbReference type="OrthoDB" id="26525at2759"/>
<dbReference type="InterPro" id="IPR001611">
    <property type="entry name" value="Leu-rich_rpt"/>
</dbReference>
<evidence type="ECO:0000256" key="1">
    <source>
        <dbReference type="ARBA" id="ARBA00022614"/>
    </source>
</evidence>
<accession>A0A6J2KE73</accession>
<reference evidence="6" key="1">
    <citation type="submission" date="2025-08" db="UniProtKB">
        <authorList>
            <consortium name="RefSeq"/>
        </authorList>
    </citation>
    <scope>IDENTIFICATION</scope>
    <source>
        <tissue evidence="6">Silk gland</tissue>
    </source>
</reference>
<proteinExistence type="predicted"/>
<evidence type="ECO:0000256" key="2">
    <source>
        <dbReference type="ARBA" id="ARBA00022729"/>
    </source>
</evidence>